<evidence type="ECO:0000313" key="2">
    <source>
        <dbReference type="Proteomes" id="UP000193200"/>
    </source>
</evidence>
<sequence length="277" mass="30328">MTAPVASSADPGPEPVLDWLPLDRLVVDDRYQRDASRTGSRGIINKICREFRWRAFQPPTVAPLGDGTFAIIDGQHRVEAARKHPLIDRVPCYVVEADDLADQADGFVRINADRRQVPGTVLHQARARAGDGDALQLEKVCHAAGVRIARYRPAHGCEPAETVAVGSIRKLIFNYGEAPVREALETIRAAHPETRDALRAPLIKALAVFHASYRRADGFDRERLIRVVGEQSPLDLVETGRTSKKMFGGSASAAIVAALRHAYNRNLGAAKRLPEAP</sequence>
<dbReference type="Gene3D" id="3.90.1530.10">
    <property type="entry name" value="Conserved hypothetical protein from pyrococcus furiosus pfu- 392566-001, ParB domain"/>
    <property type="match status" value="1"/>
</dbReference>
<evidence type="ECO:0000313" key="1">
    <source>
        <dbReference type="EMBL" id="SLN77270.1"/>
    </source>
</evidence>
<reference evidence="1 2" key="1">
    <citation type="submission" date="2017-03" db="EMBL/GenBank/DDBJ databases">
        <authorList>
            <person name="Afonso C.L."/>
            <person name="Miller P.J."/>
            <person name="Scott M.A."/>
            <person name="Spackman E."/>
            <person name="Goraichik I."/>
            <person name="Dimitrov K.M."/>
            <person name="Suarez D.L."/>
            <person name="Swayne D.E."/>
        </authorList>
    </citation>
    <scope>NUCLEOTIDE SEQUENCE [LARGE SCALE GENOMIC DNA]</scope>
    <source>
        <strain evidence="1 2">CECT 7691</strain>
    </source>
</reference>
<name>A0A1Y5U095_9PROT</name>
<dbReference type="Pfam" id="PF20188">
    <property type="entry name" value="DUF6551"/>
    <property type="match status" value="1"/>
</dbReference>
<dbReference type="SUPFAM" id="SSF110849">
    <property type="entry name" value="ParB/Sulfiredoxin"/>
    <property type="match status" value="1"/>
</dbReference>
<gene>
    <name evidence="1" type="ORF">OCH7691_04363</name>
</gene>
<keyword evidence="2" id="KW-1185">Reference proteome</keyword>
<protein>
    <submittedName>
        <fullName evidence="1">ParB-like nuclease domain protein</fullName>
    </submittedName>
</protein>
<dbReference type="InterPro" id="IPR036086">
    <property type="entry name" value="ParB/Sulfiredoxin_sf"/>
</dbReference>
<dbReference type="Proteomes" id="UP000193200">
    <property type="component" value="Unassembled WGS sequence"/>
</dbReference>
<dbReference type="EMBL" id="FWFR01000006">
    <property type="protein sequence ID" value="SLN77270.1"/>
    <property type="molecule type" value="Genomic_DNA"/>
</dbReference>
<dbReference type="InterPro" id="IPR046681">
    <property type="entry name" value="DUF6551"/>
</dbReference>
<organism evidence="1 2">
    <name type="scientific">Oceanibacterium hippocampi</name>
    <dbReference type="NCBI Taxonomy" id="745714"/>
    <lineage>
        <taxon>Bacteria</taxon>
        <taxon>Pseudomonadati</taxon>
        <taxon>Pseudomonadota</taxon>
        <taxon>Alphaproteobacteria</taxon>
        <taxon>Sneathiellales</taxon>
        <taxon>Sneathiellaceae</taxon>
        <taxon>Oceanibacterium</taxon>
    </lineage>
</organism>
<proteinExistence type="predicted"/>
<dbReference type="OrthoDB" id="4545778at2"/>
<dbReference type="InParanoid" id="A0A1Y5U095"/>
<accession>A0A1Y5U095</accession>
<dbReference type="AlphaFoldDB" id="A0A1Y5U095"/>
<dbReference type="RefSeq" id="WP_085885693.1">
    <property type="nucleotide sequence ID" value="NZ_FWFR01000006.1"/>
</dbReference>